<gene>
    <name evidence="10" type="ORF">H9L10_11780</name>
</gene>
<keyword evidence="3" id="KW-1003">Cell membrane</keyword>
<proteinExistence type="predicted"/>
<dbReference type="GO" id="GO:0005524">
    <property type="term" value="F:ATP binding"/>
    <property type="evidence" value="ECO:0007669"/>
    <property type="project" value="UniProtKB-KW"/>
</dbReference>
<dbReference type="GO" id="GO:0016887">
    <property type="term" value="F:ATP hydrolysis activity"/>
    <property type="evidence" value="ECO:0007669"/>
    <property type="project" value="InterPro"/>
</dbReference>
<dbReference type="Proteomes" id="UP000515976">
    <property type="component" value="Chromosome"/>
</dbReference>
<keyword evidence="5" id="KW-0547">Nucleotide-binding</keyword>
<protein>
    <submittedName>
        <fullName evidence="10">Sugar ABC transporter ATP-binding protein</fullName>
    </submittedName>
</protein>
<evidence type="ECO:0000256" key="7">
    <source>
        <dbReference type="ARBA" id="ARBA00022967"/>
    </source>
</evidence>
<dbReference type="PROSITE" id="PS00211">
    <property type="entry name" value="ABC_TRANSPORTER_1"/>
    <property type="match status" value="1"/>
</dbReference>
<sequence>MTGTLLSVEGVTKTFPGVRALDDVSFDVRPGTVHALCGENGAGKSTLMKVIDGIYQPDAGTVWVRGEQVRIKNPIDARARGIAMISQELNYVPDMTIAESFFLGRLPRRRGAVDWRYIRSEAKRILAEEGLSFPVNRRLRTLTVSEIQTLEILRAVYHSADVLIMDEPTSAIAYKEVESLFAKIRALRAQGKSIIYISHKMDEVFEIADDITVLRDGTVVSSQPASEITSAQAIAQMVGRDLDHQQYPKERIPLGPTAFKATGLSSRGMFEDVDIEVRAGEIVGLAGLIGAGRSEVVRAVFGLDRLDGGTVEVGGTPVHITSPRSAIRHGLALLPEDRRLVGIVPDMSIKKNATLASLPKVIHGGYAHAREEERLVGEFFAKMNVKAPSTETPIASLSGGNQQKVLLARWLIADPAVMLLDEPTRGIDVGAKLEIYKIMTDLARQGRAILMISSELPELIGMCDRIYVMSAGRVTAELTPDQYSQERILTYAMNDIEVA</sequence>
<evidence type="ECO:0000256" key="8">
    <source>
        <dbReference type="ARBA" id="ARBA00023136"/>
    </source>
</evidence>
<dbReference type="KEGG" id="pei:H9L10_11780"/>
<dbReference type="CDD" id="cd03215">
    <property type="entry name" value="ABC_Carb_Monos_II"/>
    <property type="match status" value="1"/>
</dbReference>
<dbReference type="InterPro" id="IPR003439">
    <property type="entry name" value="ABC_transporter-like_ATP-bd"/>
</dbReference>
<dbReference type="AlphaFoldDB" id="A0A7G9R015"/>
<dbReference type="FunFam" id="3.40.50.300:FF:000127">
    <property type="entry name" value="Ribose import ATP-binding protein RbsA"/>
    <property type="match status" value="1"/>
</dbReference>
<evidence type="ECO:0000256" key="6">
    <source>
        <dbReference type="ARBA" id="ARBA00022840"/>
    </source>
</evidence>
<reference evidence="10 11" key="1">
    <citation type="submission" date="2020-08" db="EMBL/GenBank/DDBJ databases">
        <title>Genome sequence of Phycicoccus endophyticus JCM 31784T.</title>
        <authorList>
            <person name="Hyun D.-W."/>
            <person name="Bae J.-W."/>
        </authorList>
    </citation>
    <scope>NUCLEOTIDE SEQUENCE [LARGE SCALE GENOMIC DNA]</scope>
    <source>
        <strain evidence="10 11">JCM 31784</strain>
    </source>
</reference>
<comment type="subcellular location">
    <subcellularLocation>
        <location evidence="1">Cell membrane</location>
        <topology evidence="1">Peripheral membrane protein</topology>
    </subcellularLocation>
</comment>
<dbReference type="PANTHER" id="PTHR43790:SF9">
    <property type="entry name" value="GALACTOFURANOSE TRANSPORTER ATP-BINDING PROTEIN YTFR"/>
    <property type="match status" value="1"/>
</dbReference>
<dbReference type="SMART" id="SM00382">
    <property type="entry name" value="AAA"/>
    <property type="match status" value="2"/>
</dbReference>
<dbReference type="SUPFAM" id="SSF52540">
    <property type="entry name" value="P-loop containing nucleoside triphosphate hydrolases"/>
    <property type="match status" value="2"/>
</dbReference>
<evidence type="ECO:0000256" key="4">
    <source>
        <dbReference type="ARBA" id="ARBA00022737"/>
    </source>
</evidence>
<evidence type="ECO:0000313" key="10">
    <source>
        <dbReference type="EMBL" id="QNN48940.1"/>
    </source>
</evidence>
<organism evidence="10 11">
    <name type="scientific">Phycicoccus endophyticus</name>
    <dbReference type="NCBI Taxonomy" id="1690220"/>
    <lineage>
        <taxon>Bacteria</taxon>
        <taxon>Bacillati</taxon>
        <taxon>Actinomycetota</taxon>
        <taxon>Actinomycetes</taxon>
        <taxon>Micrococcales</taxon>
        <taxon>Intrasporangiaceae</taxon>
        <taxon>Phycicoccus</taxon>
    </lineage>
</organism>
<dbReference type="CDD" id="cd03216">
    <property type="entry name" value="ABC_Carb_Monos_I"/>
    <property type="match status" value="1"/>
</dbReference>
<dbReference type="InterPro" id="IPR017871">
    <property type="entry name" value="ABC_transporter-like_CS"/>
</dbReference>
<dbReference type="InterPro" id="IPR003593">
    <property type="entry name" value="AAA+_ATPase"/>
</dbReference>
<evidence type="ECO:0000256" key="2">
    <source>
        <dbReference type="ARBA" id="ARBA00022448"/>
    </source>
</evidence>
<dbReference type="InterPro" id="IPR027417">
    <property type="entry name" value="P-loop_NTPase"/>
</dbReference>
<evidence type="ECO:0000256" key="5">
    <source>
        <dbReference type="ARBA" id="ARBA00022741"/>
    </source>
</evidence>
<dbReference type="Pfam" id="PF00005">
    <property type="entry name" value="ABC_tran"/>
    <property type="match status" value="2"/>
</dbReference>
<evidence type="ECO:0000256" key="3">
    <source>
        <dbReference type="ARBA" id="ARBA00022475"/>
    </source>
</evidence>
<evidence type="ECO:0000313" key="11">
    <source>
        <dbReference type="Proteomes" id="UP000515976"/>
    </source>
</evidence>
<keyword evidence="4" id="KW-0677">Repeat</keyword>
<dbReference type="PANTHER" id="PTHR43790">
    <property type="entry name" value="CARBOHYDRATE TRANSPORT ATP-BINDING PROTEIN MG119-RELATED"/>
    <property type="match status" value="1"/>
</dbReference>
<accession>A0A7G9R015</accession>
<name>A0A7G9R015_9MICO</name>
<feature type="domain" description="ABC transporter" evidence="9">
    <location>
        <begin position="252"/>
        <end position="496"/>
    </location>
</feature>
<dbReference type="EMBL" id="CP060712">
    <property type="protein sequence ID" value="QNN48940.1"/>
    <property type="molecule type" value="Genomic_DNA"/>
</dbReference>
<keyword evidence="8" id="KW-0472">Membrane</keyword>
<feature type="domain" description="ABC transporter" evidence="9">
    <location>
        <begin position="6"/>
        <end position="241"/>
    </location>
</feature>
<keyword evidence="6 10" id="KW-0067">ATP-binding</keyword>
<dbReference type="InterPro" id="IPR050107">
    <property type="entry name" value="ABC_carbohydrate_import_ATPase"/>
</dbReference>
<keyword evidence="11" id="KW-1185">Reference proteome</keyword>
<dbReference type="RefSeq" id="WP_166104858.1">
    <property type="nucleotide sequence ID" value="NZ_BMMY01000010.1"/>
</dbReference>
<evidence type="ECO:0000259" key="9">
    <source>
        <dbReference type="PROSITE" id="PS50893"/>
    </source>
</evidence>
<evidence type="ECO:0000256" key="1">
    <source>
        <dbReference type="ARBA" id="ARBA00004202"/>
    </source>
</evidence>
<dbReference type="PROSITE" id="PS50893">
    <property type="entry name" value="ABC_TRANSPORTER_2"/>
    <property type="match status" value="2"/>
</dbReference>
<keyword evidence="7" id="KW-1278">Translocase</keyword>
<dbReference type="Gene3D" id="3.40.50.300">
    <property type="entry name" value="P-loop containing nucleotide triphosphate hydrolases"/>
    <property type="match status" value="2"/>
</dbReference>
<keyword evidence="2" id="KW-0813">Transport</keyword>
<dbReference type="GO" id="GO:0005886">
    <property type="term" value="C:plasma membrane"/>
    <property type="evidence" value="ECO:0007669"/>
    <property type="project" value="UniProtKB-SubCell"/>
</dbReference>